<accession>A0A4Z2EEX4</accession>
<dbReference type="EMBL" id="SRLO01008254">
    <property type="protein sequence ID" value="TNN27467.1"/>
    <property type="molecule type" value="Genomic_DNA"/>
</dbReference>
<keyword evidence="1" id="KW-0812">Transmembrane</keyword>
<organism evidence="2 3">
    <name type="scientific">Liparis tanakae</name>
    <name type="common">Tanaka's snailfish</name>
    <dbReference type="NCBI Taxonomy" id="230148"/>
    <lineage>
        <taxon>Eukaryota</taxon>
        <taxon>Metazoa</taxon>
        <taxon>Chordata</taxon>
        <taxon>Craniata</taxon>
        <taxon>Vertebrata</taxon>
        <taxon>Euteleostomi</taxon>
        <taxon>Actinopterygii</taxon>
        <taxon>Neopterygii</taxon>
        <taxon>Teleostei</taxon>
        <taxon>Neoteleostei</taxon>
        <taxon>Acanthomorphata</taxon>
        <taxon>Eupercaria</taxon>
        <taxon>Perciformes</taxon>
        <taxon>Cottioidei</taxon>
        <taxon>Cottales</taxon>
        <taxon>Liparidae</taxon>
        <taxon>Liparis</taxon>
    </lineage>
</organism>
<keyword evidence="3" id="KW-1185">Reference proteome</keyword>
<gene>
    <name evidence="2" type="ORF">EYF80_062389</name>
</gene>
<proteinExistence type="predicted"/>
<name>A0A4Z2EEX4_9TELE</name>
<comment type="caution">
    <text evidence="2">The sequence shown here is derived from an EMBL/GenBank/DDBJ whole genome shotgun (WGS) entry which is preliminary data.</text>
</comment>
<protein>
    <submittedName>
        <fullName evidence="2">Uncharacterized protein</fullName>
    </submittedName>
</protein>
<reference evidence="2 3" key="1">
    <citation type="submission" date="2019-03" db="EMBL/GenBank/DDBJ databases">
        <title>First draft genome of Liparis tanakae, snailfish: a comprehensive survey of snailfish specific genes.</title>
        <authorList>
            <person name="Kim W."/>
            <person name="Song I."/>
            <person name="Jeong J.-H."/>
            <person name="Kim D."/>
            <person name="Kim S."/>
            <person name="Ryu S."/>
            <person name="Song J.Y."/>
            <person name="Lee S.K."/>
        </authorList>
    </citation>
    <scope>NUCLEOTIDE SEQUENCE [LARGE SCALE GENOMIC DNA]</scope>
    <source>
        <tissue evidence="2">Muscle</tissue>
    </source>
</reference>
<evidence type="ECO:0000313" key="3">
    <source>
        <dbReference type="Proteomes" id="UP000314294"/>
    </source>
</evidence>
<sequence>MFYLLKLVRAYPPRRAGVQQPTTPPTLQPITHGFWSGFVLGIAAAVTVLWGDARQREMPGVNTTEEDTMV</sequence>
<evidence type="ECO:0000313" key="2">
    <source>
        <dbReference type="EMBL" id="TNN27467.1"/>
    </source>
</evidence>
<dbReference type="AlphaFoldDB" id="A0A4Z2EEX4"/>
<feature type="transmembrane region" description="Helical" evidence="1">
    <location>
        <begin position="33"/>
        <end position="51"/>
    </location>
</feature>
<keyword evidence="1" id="KW-0472">Membrane</keyword>
<dbReference type="Proteomes" id="UP000314294">
    <property type="component" value="Unassembled WGS sequence"/>
</dbReference>
<keyword evidence="1" id="KW-1133">Transmembrane helix</keyword>
<evidence type="ECO:0000256" key="1">
    <source>
        <dbReference type="SAM" id="Phobius"/>
    </source>
</evidence>